<dbReference type="InterPro" id="IPR004358">
    <property type="entry name" value="Sig_transdc_His_kin-like_C"/>
</dbReference>
<dbReference type="InterPro" id="IPR003661">
    <property type="entry name" value="HisK_dim/P_dom"/>
</dbReference>
<dbReference type="InterPro" id="IPR053159">
    <property type="entry name" value="Hybrid_Histidine_Kinase"/>
</dbReference>
<keyword evidence="3" id="KW-0597">Phosphoprotein</keyword>
<evidence type="ECO:0000256" key="4">
    <source>
        <dbReference type="ARBA" id="ARBA00022777"/>
    </source>
</evidence>
<protein>
    <recommendedName>
        <fullName evidence="2">histidine kinase</fullName>
        <ecNumber evidence="2">2.7.13.3</ecNumber>
    </recommendedName>
</protein>
<dbReference type="Gene3D" id="3.30.450.40">
    <property type="match status" value="1"/>
</dbReference>
<dbReference type="PROSITE" id="PS00108">
    <property type="entry name" value="PROTEIN_KINASE_ST"/>
    <property type="match status" value="1"/>
</dbReference>
<dbReference type="RefSeq" id="WP_190940666.1">
    <property type="nucleotide sequence ID" value="NZ_JACJSI010000016.1"/>
</dbReference>
<organism evidence="9 10">
    <name type="scientific">Nostoc flagelliforme FACHB-838</name>
    <dbReference type="NCBI Taxonomy" id="2692904"/>
    <lineage>
        <taxon>Bacteria</taxon>
        <taxon>Bacillati</taxon>
        <taxon>Cyanobacteriota</taxon>
        <taxon>Cyanophyceae</taxon>
        <taxon>Nostocales</taxon>
        <taxon>Nostocaceae</taxon>
        <taxon>Nostoc</taxon>
    </lineage>
</organism>
<evidence type="ECO:0000256" key="6">
    <source>
        <dbReference type="SAM" id="Coils"/>
    </source>
</evidence>
<dbReference type="InterPro" id="IPR000719">
    <property type="entry name" value="Prot_kinase_dom"/>
</dbReference>
<dbReference type="CDD" id="cd00082">
    <property type="entry name" value="HisKA"/>
    <property type="match status" value="1"/>
</dbReference>
<feature type="coiled-coil region" evidence="6">
    <location>
        <begin position="1507"/>
        <end position="1534"/>
    </location>
</feature>
<dbReference type="InterPro" id="IPR011009">
    <property type="entry name" value="Kinase-like_dom_sf"/>
</dbReference>
<dbReference type="SMART" id="SM00388">
    <property type="entry name" value="HisKA"/>
    <property type="match status" value="1"/>
</dbReference>
<dbReference type="SMART" id="SM00387">
    <property type="entry name" value="HATPase_c"/>
    <property type="match status" value="1"/>
</dbReference>
<evidence type="ECO:0000256" key="5">
    <source>
        <dbReference type="ARBA" id="ARBA00023012"/>
    </source>
</evidence>
<dbReference type="SUPFAM" id="SSF55781">
    <property type="entry name" value="GAF domain-like"/>
    <property type="match status" value="1"/>
</dbReference>
<feature type="domain" description="Protein kinase" evidence="7">
    <location>
        <begin position="11"/>
        <end position="280"/>
    </location>
</feature>
<keyword evidence="10" id="KW-1185">Reference proteome</keyword>
<dbReference type="PRINTS" id="PR00344">
    <property type="entry name" value="BCTRLSENSOR"/>
</dbReference>
<dbReference type="InterPro" id="IPR008271">
    <property type="entry name" value="Ser/Thr_kinase_AS"/>
</dbReference>
<dbReference type="SUPFAM" id="SSF55874">
    <property type="entry name" value="ATPase domain of HSP90 chaperone/DNA topoisomerase II/histidine kinase"/>
    <property type="match status" value="1"/>
</dbReference>
<dbReference type="PROSITE" id="PS50011">
    <property type="entry name" value="PROTEIN_KINASE_DOM"/>
    <property type="match status" value="1"/>
</dbReference>
<dbReference type="InterPro" id="IPR011990">
    <property type="entry name" value="TPR-like_helical_dom_sf"/>
</dbReference>
<keyword evidence="6" id="KW-0175">Coiled coil</keyword>
<evidence type="ECO:0000256" key="3">
    <source>
        <dbReference type="ARBA" id="ARBA00022553"/>
    </source>
</evidence>
<evidence type="ECO:0000256" key="2">
    <source>
        <dbReference type="ARBA" id="ARBA00012438"/>
    </source>
</evidence>
<evidence type="ECO:0000256" key="1">
    <source>
        <dbReference type="ARBA" id="ARBA00000085"/>
    </source>
</evidence>
<dbReference type="SUPFAM" id="SSF48452">
    <property type="entry name" value="TPR-like"/>
    <property type="match status" value="1"/>
</dbReference>
<dbReference type="InterPro" id="IPR003018">
    <property type="entry name" value="GAF"/>
</dbReference>
<keyword evidence="5" id="KW-0902">Two-component regulatory system</keyword>
<dbReference type="PANTHER" id="PTHR43642:SF1">
    <property type="entry name" value="HYBRID SIGNAL TRANSDUCTION HISTIDINE KINASE G"/>
    <property type="match status" value="1"/>
</dbReference>
<dbReference type="Gene3D" id="3.40.50.300">
    <property type="entry name" value="P-loop containing nucleotide triphosphate hydrolases"/>
    <property type="match status" value="1"/>
</dbReference>
<dbReference type="Gene3D" id="3.30.565.10">
    <property type="entry name" value="Histidine kinase-like ATPase, C-terminal domain"/>
    <property type="match status" value="1"/>
</dbReference>
<dbReference type="SMART" id="SM00065">
    <property type="entry name" value="GAF"/>
    <property type="match status" value="1"/>
</dbReference>
<dbReference type="EMBL" id="JACJSI010000016">
    <property type="protein sequence ID" value="MBD2530102.1"/>
    <property type="molecule type" value="Genomic_DNA"/>
</dbReference>
<dbReference type="InterPro" id="IPR005467">
    <property type="entry name" value="His_kinase_dom"/>
</dbReference>
<dbReference type="EC" id="2.7.13.3" evidence="2"/>
<dbReference type="InterPro" id="IPR027417">
    <property type="entry name" value="P-loop_NTPase"/>
</dbReference>
<dbReference type="InterPro" id="IPR003594">
    <property type="entry name" value="HATPase_dom"/>
</dbReference>
<dbReference type="Pfam" id="PF02518">
    <property type="entry name" value="HATPase_c"/>
    <property type="match status" value="1"/>
</dbReference>
<dbReference type="Pfam" id="PF13191">
    <property type="entry name" value="AAA_16"/>
    <property type="match status" value="1"/>
</dbReference>
<dbReference type="Proteomes" id="UP000623440">
    <property type="component" value="Unassembled WGS sequence"/>
</dbReference>
<dbReference type="InterPro" id="IPR036097">
    <property type="entry name" value="HisK_dim/P_sf"/>
</dbReference>
<dbReference type="Gene3D" id="1.10.510.10">
    <property type="entry name" value="Transferase(Phosphotransferase) domain 1"/>
    <property type="match status" value="1"/>
</dbReference>
<gene>
    <name evidence="9" type="ORF">H6G97_11175</name>
</gene>
<dbReference type="CDD" id="cd14014">
    <property type="entry name" value="STKc_PknB_like"/>
    <property type="match status" value="1"/>
</dbReference>
<dbReference type="Pfam" id="PF01590">
    <property type="entry name" value="GAF"/>
    <property type="match status" value="1"/>
</dbReference>
<evidence type="ECO:0000259" key="8">
    <source>
        <dbReference type="PROSITE" id="PS50109"/>
    </source>
</evidence>
<evidence type="ECO:0000313" key="9">
    <source>
        <dbReference type="EMBL" id="MBD2530102.1"/>
    </source>
</evidence>
<evidence type="ECO:0000259" key="7">
    <source>
        <dbReference type="PROSITE" id="PS50011"/>
    </source>
</evidence>
<dbReference type="InterPro" id="IPR041664">
    <property type="entry name" value="AAA_16"/>
</dbReference>
<proteinExistence type="predicted"/>
<evidence type="ECO:0000313" key="10">
    <source>
        <dbReference type="Proteomes" id="UP000623440"/>
    </source>
</evidence>
<dbReference type="InterPro" id="IPR029016">
    <property type="entry name" value="GAF-like_dom_sf"/>
</dbReference>
<keyword evidence="4" id="KW-0418">Kinase</keyword>
<keyword evidence="4" id="KW-0808">Transferase</keyword>
<dbReference type="PROSITE" id="PS50109">
    <property type="entry name" value="HIS_KIN"/>
    <property type="match status" value="1"/>
</dbReference>
<dbReference type="Gene3D" id="3.30.200.20">
    <property type="entry name" value="Phosphorylase Kinase, domain 1"/>
    <property type="match status" value="1"/>
</dbReference>
<dbReference type="InterPro" id="IPR036890">
    <property type="entry name" value="HATPase_C_sf"/>
</dbReference>
<dbReference type="Pfam" id="PF00069">
    <property type="entry name" value="Pkinase"/>
    <property type="match status" value="1"/>
</dbReference>
<dbReference type="SUPFAM" id="SSF47384">
    <property type="entry name" value="Homodimeric domain of signal transducing histidine kinase"/>
    <property type="match status" value="1"/>
</dbReference>
<feature type="domain" description="Histidine kinase" evidence="8">
    <location>
        <begin position="1553"/>
        <end position="1810"/>
    </location>
</feature>
<name>A0ABR8DKV6_9NOSO</name>
<comment type="caution">
    <text evidence="9">The sequence shown here is derived from an EMBL/GenBank/DDBJ whole genome shotgun (WGS) entry which is preliminary data.</text>
</comment>
<dbReference type="SUPFAM" id="SSF52540">
    <property type="entry name" value="P-loop containing nucleoside triphosphate hydrolases"/>
    <property type="match status" value="1"/>
</dbReference>
<dbReference type="SUPFAM" id="SSF56112">
    <property type="entry name" value="Protein kinase-like (PK-like)"/>
    <property type="match status" value="1"/>
</dbReference>
<reference evidence="9 10" key="1">
    <citation type="journal article" date="2020" name="ISME J.">
        <title>Comparative genomics reveals insights into cyanobacterial evolution and habitat adaptation.</title>
        <authorList>
            <person name="Chen M.Y."/>
            <person name="Teng W.K."/>
            <person name="Zhao L."/>
            <person name="Hu C.X."/>
            <person name="Zhou Y.K."/>
            <person name="Han B.P."/>
            <person name="Song L.R."/>
            <person name="Shu W.S."/>
        </authorList>
    </citation>
    <scope>NUCLEOTIDE SEQUENCE [LARGE SCALE GENOMIC DNA]</scope>
    <source>
        <strain evidence="9 10">FACHB-838</strain>
    </source>
</reference>
<accession>A0ABR8DKV6</accession>
<dbReference type="PANTHER" id="PTHR43642">
    <property type="entry name" value="HYBRID SIGNAL TRANSDUCTION HISTIDINE KINASE G"/>
    <property type="match status" value="1"/>
</dbReference>
<dbReference type="SMART" id="SM00220">
    <property type="entry name" value="S_TKc"/>
    <property type="match status" value="1"/>
</dbReference>
<sequence length="1817" mass="205271">MFKLIAHISDYSITSLIYEAAATVIYRAYSKANGHSVVIKLLKAEYPSIKEIAQLKHEYEIIQNLNIAGVIKAHELISYDNGYNNGLALVLEDFGGETLKYQISTTGIELKKFLNIANQITETLGELHTHHIIHKDLKPENILYNPNTEKIKLIDFSIASLLSKESPEISSLNLLEGTLAYMSPEQTGRINRTLDYRTDFYSLGVSFYEMLTGQLPFHNAQDSMELVHCHIAKIPVAPHEINPNVPLGISAIAMKLLRKTAEDRYQSAYGLKADLEQTTIQLQTKGSIDLFSLGQQDFSHQFQIAQKLYGREVEVATLMSAFDKVSLGSSEVVLVGGYSGIGKSSLVNEVHKPIVRQRGYFIGGKFDQLKRDIPYASLIQAFRELMRQLLAESQARVEIWKNKLLRALGINGQVIIDVIPEVELIIGQQAPVPQLGVAESQNRFNRVFKQFIHAFTAAEHPLVLFLDDLQWADAASVNLVENLMTDPESQYLLLIGAYRDNEVSPTHPLMLMLETIQAFGATVEELLLKPLAAPHITQLVTDTFNCESSQAVPLADLLFQKTQGNPFFLTQLLKVVHQDNLLTFDYRSGFWKWDLNKIQEQAITDNVVDLMVNKIQRLSEPTQQVLQLAACVGNRFNLEILAVVNEKSPSATAVDLWEALRAGLILPLSDTYKIPQLLNQSELATYCDTAVQVDYKFLHDRVQQAAYSLIPTDQQKQVHLKIGKLLLHNTEKAQLEEHLFDIVNHLNAGSSLIVEPAERYELAELNLKAGQRAKSSSAFVTALKLLKTGMSYLPENSWQDNYLLTLTLYLQVGEAKFLNGKYEKALLIFEQTFSKVKTTLDMCRVNEYRIMCYRMENDLNSAYKIGLNTLELLGLEFTAYPDDAYLLEKLNHTKKVIGDRTTFSLAELPPMQDEEKLMAQRILKEVWPIAYFLGSKALHITSMNITQLSVQYGNSPISVFGYMLYSFNLVFQYGEVDSGYEFGELSLRLHEILRTKELEANILNMWGGLICHYKDHISQGKPYLLKGFNSGLETGSYQWSGYCSVNFLWQCLFGNESLEKTAEVAEDFIPSLRKIDKNMLNYHLLAMEAIANLTKPAEKIDELVGTWADERQVLKFALASSDMLSAFVVYIYKLALCNWYGESTKAVEYAENAEKFVGGARGIFINPVFYFHQSIALAGAYAEADTATQAIYLHKLNTNLEKFQQWAIHCPTNYQHKFLLIQAEIARIYQQDYQAMELYDLAIASAAENGYLQNEALANELAFRFYLAKDRKNFAKVYFKEARYRYLKWEATGKVRQLDEQYSQLFRDPVGEVNGRSTATKQIRDISEAKTQTLDLSTAIKASQALSSEMELNRLLEKMMTIAIENAGAQMGYLLVKRENQWVIEAEGSIDRDQVTVRSSSLFQVKHKLPVLLINYVERTKENLVLDDASHTERFVSDNYIVANQPKSVLCLPFAHQGKLTGVLYLENNLTTGVFTAERLEVLNLLTSQVSISIENARLYTNLHIYSQELEISETQAREKAKQLEHTLDELKLTQSQMVQSEKMSSLGQLVAGIAHEINNPVSFIYGNLTYVNNYVKDLMSVVQIYQQQNQNLPPKVQNEIDAVDLDFLMEDLPKLLASMKVGTDRIRQIVLSLRNFSRLDEAEVKAVNIHEGIDSTLMILQNRLKPQPDHPGIQVIQEYGNLPPVECYPGQLNQVFMNLLANAIDSLEEFNEHRTYADIARQPSIITIRTTVEGDVAVIRIADNGSGISENVRSQLFTPFFTTKAVGKGTGLGLSISYQIVTKKHRGRLECVSVLGQGAEFIVSIPLQARLEPRSI</sequence>
<dbReference type="Gene3D" id="1.10.287.130">
    <property type="match status" value="1"/>
</dbReference>
<comment type="catalytic activity">
    <reaction evidence="1">
        <text>ATP + protein L-histidine = ADP + protein N-phospho-L-histidine.</text>
        <dbReference type="EC" id="2.7.13.3"/>
    </reaction>
</comment>